<dbReference type="Proteomes" id="UP001457282">
    <property type="component" value="Unassembled WGS sequence"/>
</dbReference>
<name>A0AAW1YG94_RUBAR</name>
<gene>
    <name evidence="2" type="ORF">M0R45_012652</name>
</gene>
<dbReference type="EMBL" id="JBEDUW010000002">
    <property type="protein sequence ID" value="KAK9947220.1"/>
    <property type="molecule type" value="Genomic_DNA"/>
</dbReference>
<comment type="caution">
    <text evidence="2">The sequence shown here is derived from an EMBL/GenBank/DDBJ whole genome shotgun (WGS) entry which is preliminary data.</text>
</comment>
<protein>
    <submittedName>
        <fullName evidence="2">Uncharacterized protein</fullName>
    </submittedName>
</protein>
<proteinExistence type="predicted"/>
<evidence type="ECO:0000313" key="2">
    <source>
        <dbReference type="EMBL" id="KAK9947220.1"/>
    </source>
</evidence>
<keyword evidence="1" id="KW-0175">Coiled coil</keyword>
<dbReference type="PANTHER" id="PTHR34807">
    <property type="entry name" value="OS08G0270800 PROTEIN"/>
    <property type="match status" value="1"/>
</dbReference>
<organism evidence="2 3">
    <name type="scientific">Rubus argutus</name>
    <name type="common">Southern blackberry</name>
    <dbReference type="NCBI Taxonomy" id="59490"/>
    <lineage>
        <taxon>Eukaryota</taxon>
        <taxon>Viridiplantae</taxon>
        <taxon>Streptophyta</taxon>
        <taxon>Embryophyta</taxon>
        <taxon>Tracheophyta</taxon>
        <taxon>Spermatophyta</taxon>
        <taxon>Magnoliopsida</taxon>
        <taxon>eudicotyledons</taxon>
        <taxon>Gunneridae</taxon>
        <taxon>Pentapetalae</taxon>
        <taxon>rosids</taxon>
        <taxon>fabids</taxon>
        <taxon>Rosales</taxon>
        <taxon>Rosaceae</taxon>
        <taxon>Rosoideae</taxon>
        <taxon>Rosoideae incertae sedis</taxon>
        <taxon>Rubus</taxon>
    </lineage>
</organism>
<dbReference type="AlphaFoldDB" id="A0AAW1YG94"/>
<dbReference type="PANTHER" id="PTHR34807:SF6">
    <property type="entry name" value="MYB-CC TYPE TRANSCRIPTION FACTOR LHEQLE-CONTAINING DOMAIN-CONTAINING PROTEIN"/>
    <property type="match status" value="1"/>
</dbReference>
<keyword evidence="3" id="KW-1185">Reference proteome</keyword>
<sequence>MKRVAVNSAQPVDEEAKLKFRHQRLVQDHLDLQKEVVSNKNKLEAAKQKRDILLAEIRFLRRRQRHLLEIKNKEKKTVWEPIRVEKKPKKWFINDKRVGKKKIQVQDEVALNV</sequence>
<feature type="coiled-coil region" evidence="1">
    <location>
        <begin position="29"/>
        <end position="63"/>
    </location>
</feature>
<evidence type="ECO:0000256" key="1">
    <source>
        <dbReference type="SAM" id="Coils"/>
    </source>
</evidence>
<reference evidence="2 3" key="1">
    <citation type="journal article" date="2023" name="G3 (Bethesda)">
        <title>A chromosome-length genome assembly and annotation of blackberry (Rubus argutus, cv. 'Hillquist').</title>
        <authorList>
            <person name="Bruna T."/>
            <person name="Aryal R."/>
            <person name="Dudchenko O."/>
            <person name="Sargent D.J."/>
            <person name="Mead D."/>
            <person name="Buti M."/>
            <person name="Cavallini A."/>
            <person name="Hytonen T."/>
            <person name="Andres J."/>
            <person name="Pham M."/>
            <person name="Weisz D."/>
            <person name="Mascagni F."/>
            <person name="Usai G."/>
            <person name="Natali L."/>
            <person name="Bassil N."/>
            <person name="Fernandez G.E."/>
            <person name="Lomsadze A."/>
            <person name="Armour M."/>
            <person name="Olukolu B."/>
            <person name="Poorten T."/>
            <person name="Britton C."/>
            <person name="Davik J."/>
            <person name="Ashrafi H."/>
            <person name="Aiden E.L."/>
            <person name="Borodovsky M."/>
            <person name="Worthington M."/>
        </authorList>
    </citation>
    <scope>NUCLEOTIDE SEQUENCE [LARGE SCALE GENOMIC DNA]</scope>
    <source>
        <strain evidence="2">PI 553951</strain>
    </source>
</reference>
<evidence type="ECO:0000313" key="3">
    <source>
        <dbReference type="Proteomes" id="UP001457282"/>
    </source>
</evidence>
<accession>A0AAW1YG94</accession>